<keyword evidence="3" id="KW-1185">Reference proteome</keyword>
<comment type="caution">
    <text evidence="2">The sequence shown here is derived from an EMBL/GenBank/DDBJ whole genome shotgun (WGS) entry which is preliminary data.</text>
</comment>
<dbReference type="Proteomes" id="UP001259832">
    <property type="component" value="Unassembled WGS sequence"/>
</dbReference>
<protein>
    <submittedName>
        <fullName evidence="2">Uncharacterized protein</fullName>
    </submittedName>
</protein>
<organism evidence="2 3">
    <name type="scientific">Phytophthora citrophthora</name>
    <dbReference type="NCBI Taxonomy" id="4793"/>
    <lineage>
        <taxon>Eukaryota</taxon>
        <taxon>Sar</taxon>
        <taxon>Stramenopiles</taxon>
        <taxon>Oomycota</taxon>
        <taxon>Peronosporomycetes</taxon>
        <taxon>Peronosporales</taxon>
        <taxon>Peronosporaceae</taxon>
        <taxon>Phytophthora</taxon>
    </lineage>
</organism>
<accession>A0AAD9GRF3</accession>
<feature type="region of interest" description="Disordered" evidence="1">
    <location>
        <begin position="1"/>
        <end position="23"/>
    </location>
</feature>
<dbReference type="EMBL" id="JASMQC010000007">
    <property type="protein sequence ID" value="KAK1943664.1"/>
    <property type="molecule type" value="Genomic_DNA"/>
</dbReference>
<evidence type="ECO:0000256" key="1">
    <source>
        <dbReference type="SAM" id="MobiDB-lite"/>
    </source>
</evidence>
<proteinExistence type="predicted"/>
<sequence>MIHSHSPIVQHKGDKNGHSSSSIETLEEAVDDFKAFVDEWKPPRKRDKWLSALGLGSSPESETFTSKYHKFEKTLENVKLLITVEIMQTFGREHEDLLQEIAKNHEETTESEQGHKELTGRVGSIRKKIERMEFVKGQLYVSREWQDALDAFKRLCTLSEDLCYRQAFLNLENAIGLSSGKLTMNAGVCVENEIWSVKCCQWSFTRNKCRRG</sequence>
<reference evidence="2" key="1">
    <citation type="submission" date="2023-08" db="EMBL/GenBank/DDBJ databases">
        <title>Reference Genome Resource for the Citrus Pathogen Phytophthora citrophthora.</title>
        <authorList>
            <person name="Moller H."/>
            <person name="Coetzee B."/>
            <person name="Rose L.J."/>
            <person name="Van Niekerk J.M."/>
        </authorList>
    </citation>
    <scope>NUCLEOTIDE SEQUENCE</scope>
    <source>
        <strain evidence="2">STE-U-9442</strain>
    </source>
</reference>
<name>A0AAD9GRF3_9STRA</name>
<gene>
    <name evidence="2" type="ORF">P3T76_005060</name>
</gene>
<evidence type="ECO:0000313" key="2">
    <source>
        <dbReference type="EMBL" id="KAK1943664.1"/>
    </source>
</evidence>
<dbReference type="AlphaFoldDB" id="A0AAD9GRF3"/>
<evidence type="ECO:0000313" key="3">
    <source>
        <dbReference type="Proteomes" id="UP001259832"/>
    </source>
</evidence>